<sequence length="248" mass="28001">MSLLKLITFDFMNIIRNPVLVIANTVFPFVLILIMGFVTKNSFGAGEVSSYDYYGVNMMVFAATLIAMTASNTFMEEKVKKANLRIVYAPVSTTDIYLSKLLSTWIFSVIMYSLNVLIAQTMFHLNFGGQHLPYFMLLLYVFLFFGCCFGTMFCSLFKNEEQANGFMQIPIAFFIFFGGVFFGIHRLGEVVNHISLLSPVKWVTECSFHLIYDHDSSMLLPVMSGLFFASIICIAVSHVTCKSEGYVC</sequence>
<feature type="transmembrane region" description="Helical" evidence="5">
    <location>
        <begin position="134"/>
        <end position="157"/>
    </location>
</feature>
<dbReference type="InterPro" id="IPR047817">
    <property type="entry name" value="ABC2_TM_bact-type"/>
</dbReference>
<keyword evidence="4 5" id="KW-0472">Membrane</keyword>
<dbReference type="EMBL" id="CP048852">
    <property type="protein sequence ID" value="QIW80223.1"/>
    <property type="molecule type" value="Genomic_DNA"/>
</dbReference>
<dbReference type="Proteomes" id="UP000501914">
    <property type="component" value="Chromosome"/>
</dbReference>
<dbReference type="InterPro" id="IPR013525">
    <property type="entry name" value="ABC2_TM"/>
</dbReference>
<evidence type="ECO:0000256" key="1">
    <source>
        <dbReference type="ARBA" id="ARBA00004141"/>
    </source>
</evidence>
<dbReference type="RefSeq" id="WP_167872637.1">
    <property type="nucleotide sequence ID" value="NZ_CP048852.1"/>
</dbReference>
<dbReference type="GO" id="GO:0140359">
    <property type="term" value="F:ABC-type transporter activity"/>
    <property type="evidence" value="ECO:0007669"/>
    <property type="project" value="InterPro"/>
</dbReference>
<feature type="transmembrane region" description="Helical" evidence="5">
    <location>
        <begin position="169"/>
        <end position="188"/>
    </location>
</feature>
<accession>A0A6H0WLQ0</accession>
<keyword evidence="8" id="KW-1185">Reference proteome</keyword>
<name>A0A6H0WLQ0_9BACI</name>
<feature type="transmembrane region" description="Helical" evidence="5">
    <location>
        <begin position="96"/>
        <end position="114"/>
    </location>
</feature>
<feature type="domain" description="ABC transmembrane type-2" evidence="6">
    <location>
        <begin position="19"/>
        <end position="244"/>
    </location>
</feature>
<proteinExistence type="inferred from homology"/>
<dbReference type="PIRSF" id="PIRSF006648">
    <property type="entry name" value="DrrB"/>
    <property type="match status" value="1"/>
</dbReference>
<evidence type="ECO:0000256" key="3">
    <source>
        <dbReference type="ARBA" id="ARBA00022989"/>
    </source>
</evidence>
<gene>
    <name evidence="7" type="ORF">G4P54_10645</name>
</gene>
<dbReference type="AlphaFoldDB" id="A0A6H0WLQ0"/>
<evidence type="ECO:0000256" key="4">
    <source>
        <dbReference type="ARBA" id="ARBA00023136"/>
    </source>
</evidence>
<evidence type="ECO:0000313" key="8">
    <source>
        <dbReference type="Proteomes" id="UP000501914"/>
    </source>
</evidence>
<feature type="transmembrane region" description="Helical" evidence="5">
    <location>
        <begin position="218"/>
        <end position="236"/>
    </location>
</feature>
<keyword evidence="5" id="KW-0813">Transport</keyword>
<dbReference type="PANTHER" id="PTHR43027">
    <property type="entry name" value="DOXORUBICIN RESISTANCE ABC TRANSPORTER PERMEASE PROTEIN DRRC-RELATED"/>
    <property type="match status" value="1"/>
</dbReference>
<comment type="subcellular location">
    <subcellularLocation>
        <location evidence="5">Cell membrane</location>
        <topology evidence="5">Multi-pass membrane protein</topology>
    </subcellularLocation>
    <subcellularLocation>
        <location evidence="1">Membrane</location>
        <topology evidence="1">Multi-pass membrane protein</topology>
    </subcellularLocation>
</comment>
<evidence type="ECO:0000313" key="7">
    <source>
        <dbReference type="EMBL" id="QIW80223.1"/>
    </source>
</evidence>
<evidence type="ECO:0000256" key="2">
    <source>
        <dbReference type="ARBA" id="ARBA00022692"/>
    </source>
</evidence>
<dbReference type="Pfam" id="PF01061">
    <property type="entry name" value="ABC2_membrane"/>
    <property type="match status" value="1"/>
</dbReference>
<keyword evidence="3 5" id="KW-1133">Transmembrane helix</keyword>
<keyword evidence="2 5" id="KW-0812">Transmembrane</keyword>
<dbReference type="GO" id="GO:0043190">
    <property type="term" value="C:ATP-binding cassette (ABC) transporter complex"/>
    <property type="evidence" value="ECO:0007669"/>
    <property type="project" value="InterPro"/>
</dbReference>
<organism evidence="7 8">
    <name type="scientific">Bacillus tequilensis</name>
    <dbReference type="NCBI Taxonomy" id="227866"/>
    <lineage>
        <taxon>Bacteria</taxon>
        <taxon>Bacillati</taxon>
        <taxon>Bacillota</taxon>
        <taxon>Bacilli</taxon>
        <taxon>Bacillales</taxon>
        <taxon>Bacillaceae</taxon>
        <taxon>Bacillus</taxon>
    </lineage>
</organism>
<reference evidence="7 8" key="1">
    <citation type="submission" date="2020-02" db="EMBL/GenBank/DDBJ databases">
        <title>Genome sequencing, annotation and comparative genomic analysis of Bacillus tequilensis EA-CB0015, an effective biological control agent against Pseudocercospora fijiensis in banana plants.</title>
        <authorList>
            <person name="Cuellar-Gaviria T.Z."/>
            <person name="Ju K.-S."/>
            <person name="Villegas-Escobar V."/>
        </authorList>
    </citation>
    <scope>NUCLEOTIDE SEQUENCE [LARGE SCALE GENOMIC DNA]</scope>
    <source>
        <strain evidence="7 8">EA-CB0015</strain>
    </source>
</reference>
<feature type="transmembrane region" description="Helical" evidence="5">
    <location>
        <begin position="58"/>
        <end position="75"/>
    </location>
</feature>
<dbReference type="InterPro" id="IPR052902">
    <property type="entry name" value="ABC-2_transporter"/>
</dbReference>
<evidence type="ECO:0000259" key="6">
    <source>
        <dbReference type="PROSITE" id="PS51012"/>
    </source>
</evidence>
<dbReference type="PROSITE" id="PS51012">
    <property type="entry name" value="ABC_TM2"/>
    <property type="match status" value="1"/>
</dbReference>
<comment type="similarity">
    <text evidence="5">Belongs to the ABC-2 integral membrane protein family.</text>
</comment>
<keyword evidence="5" id="KW-1003">Cell membrane</keyword>
<protein>
    <recommendedName>
        <fullName evidence="5">Transport permease protein</fullName>
    </recommendedName>
</protein>
<dbReference type="PANTHER" id="PTHR43027:SF1">
    <property type="entry name" value="DOXORUBICIN RESISTANCE ABC TRANSPORTER PERMEASE PROTEIN DRRC-RELATED"/>
    <property type="match status" value="1"/>
</dbReference>
<feature type="transmembrane region" description="Helical" evidence="5">
    <location>
        <begin position="20"/>
        <end position="38"/>
    </location>
</feature>
<evidence type="ECO:0000256" key="5">
    <source>
        <dbReference type="RuleBase" id="RU361157"/>
    </source>
</evidence>
<dbReference type="InterPro" id="IPR000412">
    <property type="entry name" value="ABC_2_transport"/>
</dbReference>
<dbReference type="KEGG" id="bteq:G4P54_10645"/>